<keyword evidence="5 6" id="KW-0539">Nucleus</keyword>
<dbReference type="Pfam" id="PF05916">
    <property type="entry name" value="Sld5"/>
    <property type="match status" value="1"/>
</dbReference>
<evidence type="ECO:0000259" key="8">
    <source>
        <dbReference type="Pfam" id="PF05916"/>
    </source>
</evidence>
<dbReference type="GO" id="GO:0000811">
    <property type="term" value="C:GINS complex"/>
    <property type="evidence" value="ECO:0007669"/>
    <property type="project" value="UniProtKB-UniRule"/>
</dbReference>
<feature type="region of interest" description="Disordered" evidence="7">
    <location>
        <begin position="22"/>
        <end position="51"/>
    </location>
</feature>
<evidence type="ECO:0000256" key="2">
    <source>
        <dbReference type="ARBA" id="ARBA00008187"/>
    </source>
</evidence>
<comment type="function">
    <text evidence="6">The GINS complex plays an essential role in the initiation of DNA replication.</text>
</comment>
<comment type="similarity">
    <text evidence="2 6">Belongs to the GINS4/SLD5 family.</text>
</comment>
<evidence type="ECO:0000256" key="3">
    <source>
        <dbReference type="ARBA" id="ARBA00014804"/>
    </source>
</evidence>
<dbReference type="InterPro" id="IPR031633">
    <property type="entry name" value="SLD5_C"/>
</dbReference>
<dbReference type="GO" id="GO:0000727">
    <property type="term" value="P:double-strand break repair via break-induced replication"/>
    <property type="evidence" value="ECO:0007669"/>
    <property type="project" value="TreeGrafter"/>
</dbReference>
<reference evidence="10 11" key="1">
    <citation type="submission" date="2020-06" db="EMBL/GenBank/DDBJ databases">
        <title>The yeast mating-type switching endonuclease HO is a domesticated member of an unorthodox homing genetic element family.</title>
        <authorList>
            <person name="Coughlan A.Y."/>
            <person name="Lombardi L."/>
            <person name="Braun-Galleani S."/>
            <person name="Martos A.R."/>
            <person name="Galeote V."/>
            <person name="Bigey F."/>
            <person name="Dequin S."/>
            <person name="Byrne K.P."/>
            <person name="Wolfe K.H."/>
        </authorList>
    </citation>
    <scope>NUCLEOTIDE SEQUENCE [LARGE SCALE GENOMIC DNA]</scope>
    <source>
        <strain evidence="10 11">CBS764</strain>
    </source>
</reference>
<feature type="compositionally biased region" description="Polar residues" evidence="7">
    <location>
        <begin position="24"/>
        <end position="44"/>
    </location>
</feature>
<dbReference type="InterPro" id="IPR038749">
    <property type="entry name" value="Sld5_GINS_A"/>
</dbReference>
<evidence type="ECO:0000256" key="1">
    <source>
        <dbReference type="ARBA" id="ARBA00004123"/>
    </source>
</evidence>
<dbReference type="Proteomes" id="UP000515788">
    <property type="component" value="Chromosome 7"/>
</dbReference>
<evidence type="ECO:0000259" key="9">
    <source>
        <dbReference type="Pfam" id="PF16922"/>
    </source>
</evidence>
<sequence>MDISIDDILAELDRDTTIVERSDPSSQVPLTSDGNTTMVNSSFDPGQIPLRKAGLQDDITPEKDYTRLMTLWRNERCSPELLPFPTLLMNRMLRRVQEQMEKIENISMGFYEDGAAGPSQQPNESAFGSNKDKLPLLCMEAELERVKFVIRSYLRCRMHKIDKYMLYLKQLEYAGNNAASLKELLSEQELVYHSRHFASLLKLFNSSVLRHMPPELQAVNDTEGSISMVDEPEWGRFVFLHVKMPSERALKEDPLLERNEFGKPCYIVTIQELNEDVELTVGGIYVMRYEVIRDLLRDGKVELI</sequence>
<evidence type="ECO:0000256" key="6">
    <source>
        <dbReference type="PIRNR" id="PIRNR007764"/>
    </source>
</evidence>
<dbReference type="GO" id="GO:0006261">
    <property type="term" value="P:DNA-templated DNA replication"/>
    <property type="evidence" value="ECO:0007669"/>
    <property type="project" value="InterPro"/>
</dbReference>
<feature type="domain" description="GINS subunit" evidence="8">
    <location>
        <begin position="126"/>
        <end position="207"/>
    </location>
</feature>
<dbReference type="Gene3D" id="3.40.5.60">
    <property type="match status" value="1"/>
</dbReference>
<evidence type="ECO:0000256" key="5">
    <source>
        <dbReference type="ARBA" id="ARBA00023242"/>
    </source>
</evidence>
<feature type="domain" description="DNA replication complex GINS protein SLD5 C-terminal" evidence="9">
    <location>
        <begin position="232"/>
        <end position="304"/>
    </location>
</feature>
<dbReference type="CDD" id="cd21692">
    <property type="entry name" value="GINS_B_Sld5"/>
    <property type="match status" value="1"/>
</dbReference>
<dbReference type="GeneID" id="59327577"/>
<dbReference type="FunFam" id="1.20.58.1030:FF:000009">
    <property type="entry name" value="DNA replication complex GINS protein SLD5"/>
    <property type="match status" value="1"/>
</dbReference>
<dbReference type="InterPro" id="IPR021151">
    <property type="entry name" value="GINS_A"/>
</dbReference>
<dbReference type="PIRSF" id="PIRSF007764">
    <property type="entry name" value="Sld5"/>
    <property type="match status" value="1"/>
</dbReference>
<dbReference type="InterPro" id="IPR008591">
    <property type="entry name" value="GINS_Sld5"/>
</dbReference>
<protein>
    <recommendedName>
        <fullName evidence="3 6">DNA replication complex GINS protein SLD5</fullName>
    </recommendedName>
</protein>
<keyword evidence="11" id="KW-1185">Reference proteome</keyword>
<gene>
    <name evidence="10" type="ORF">HG536_0G01950</name>
</gene>
<keyword evidence="4 6" id="KW-0235">DNA replication</keyword>
<dbReference type="InterPro" id="IPR036224">
    <property type="entry name" value="GINS_bundle-like_dom_sf"/>
</dbReference>
<dbReference type="Gene3D" id="1.20.58.1030">
    <property type="match status" value="1"/>
</dbReference>
<dbReference type="SUPFAM" id="SSF158573">
    <property type="entry name" value="GINS helical bundle-like"/>
    <property type="match status" value="1"/>
</dbReference>
<evidence type="ECO:0000313" key="11">
    <source>
        <dbReference type="Proteomes" id="UP000515788"/>
    </source>
</evidence>
<dbReference type="KEGG" id="tgb:HG536_0G01950"/>
<dbReference type="CDD" id="cd11711">
    <property type="entry name" value="GINS_A_Sld5"/>
    <property type="match status" value="1"/>
</dbReference>
<comment type="subcellular location">
    <subcellularLocation>
        <location evidence="1 6">Nucleus</location>
    </subcellularLocation>
</comment>
<dbReference type="PANTHER" id="PTHR21206">
    <property type="entry name" value="SLD5 PROTEIN"/>
    <property type="match status" value="1"/>
</dbReference>
<evidence type="ECO:0000313" key="10">
    <source>
        <dbReference type="EMBL" id="QLL34336.1"/>
    </source>
</evidence>
<dbReference type="Pfam" id="PF16922">
    <property type="entry name" value="SLD5_C"/>
    <property type="match status" value="1"/>
</dbReference>
<accession>A0A7G3ZLF0</accession>
<organism evidence="10 11">
    <name type="scientific">Torulaspora globosa</name>
    <dbReference type="NCBI Taxonomy" id="48254"/>
    <lineage>
        <taxon>Eukaryota</taxon>
        <taxon>Fungi</taxon>
        <taxon>Dikarya</taxon>
        <taxon>Ascomycota</taxon>
        <taxon>Saccharomycotina</taxon>
        <taxon>Saccharomycetes</taxon>
        <taxon>Saccharomycetales</taxon>
        <taxon>Saccharomycetaceae</taxon>
        <taxon>Torulaspora</taxon>
    </lineage>
</organism>
<dbReference type="PANTHER" id="PTHR21206:SF0">
    <property type="entry name" value="DNA REPLICATION COMPLEX GINS PROTEIN SLD5"/>
    <property type="match status" value="1"/>
</dbReference>
<evidence type="ECO:0000256" key="4">
    <source>
        <dbReference type="ARBA" id="ARBA00022705"/>
    </source>
</evidence>
<evidence type="ECO:0000256" key="7">
    <source>
        <dbReference type="SAM" id="MobiDB-lite"/>
    </source>
</evidence>
<dbReference type="EMBL" id="CP059252">
    <property type="protein sequence ID" value="QLL34336.1"/>
    <property type="molecule type" value="Genomic_DNA"/>
</dbReference>
<dbReference type="RefSeq" id="XP_037141010.1">
    <property type="nucleotide sequence ID" value="XM_037285114.1"/>
</dbReference>
<proteinExistence type="inferred from homology"/>
<name>A0A7G3ZLF0_9SACH</name>
<dbReference type="AlphaFoldDB" id="A0A7G3ZLF0"/>
<dbReference type="OrthoDB" id="338231at2759"/>
<dbReference type="SUPFAM" id="SSF160059">
    <property type="entry name" value="PriA/YqbF domain"/>
    <property type="match status" value="1"/>
</dbReference>